<gene>
    <name evidence="2" type="ORF">AMQ84_00960</name>
</gene>
<sequence length="140" mass="14499">MTNSNNFAIELKKAKAKEAARPKRKKQSRAVQASNRRDASSSKPGSAQASSSIFNKVAKTAKTAAVGVFNFVIGDDLKATFGKNSSATERVIGGASIILTVATLGEGKVVTSGLKGAGKLAGKVFAKDVAETVVVKETTR</sequence>
<feature type="region of interest" description="Disordered" evidence="1">
    <location>
        <begin position="1"/>
        <end position="50"/>
    </location>
</feature>
<protein>
    <submittedName>
        <fullName evidence="2">Uncharacterized protein</fullName>
    </submittedName>
</protein>
<name>A0A132UCM9_9BACL</name>
<comment type="caution">
    <text evidence="2">The sequence shown here is derived from an EMBL/GenBank/DDBJ whole genome shotgun (WGS) entry which is preliminary data.</text>
</comment>
<evidence type="ECO:0000313" key="2">
    <source>
        <dbReference type="EMBL" id="KWX81126.1"/>
    </source>
</evidence>
<evidence type="ECO:0000313" key="3">
    <source>
        <dbReference type="Proteomes" id="UP000070475"/>
    </source>
</evidence>
<dbReference type="RefSeq" id="WP_060818972.1">
    <property type="nucleotide sequence ID" value="NZ_LIRB01000076.1"/>
</dbReference>
<dbReference type="Proteomes" id="UP000070475">
    <property type="component" value="Unassembled WGS sequence"/>
</dbReference>
<feature type="compositionally biased region" description="Low complexity" evidence="1">
    <location>
        <begin position="41"/>
        <end position="50"/>
    </location>
</feature>
<dbReference type="AlphaFoldDB" id="A0A132UCM9"/>
<reference evidence="2 3" key="1">
    <citation type="submission" date="2015-08" db="EMBL/GenBank/DDBJ databases">
        <title>Genomes of Paenibacillus riograndensis.</title>
        <authorList>
            <person name="Sant'Anna F.H."/>
            <person name="Souza R."/>
            <person name="Ambrosini A."/>
            <person name="Bach E."/>
            <person name="Fernandes G."/>
            <person name="Balsanelli E."/>
            <person name="Baura V.A."/>
            <person name="Pedrosa F.O."/>
            <person name="Souza E.M."/>
            <person name="Passaglia L."/>
        </authorList>
    </citation>
    <scope>NUCLEOTIDE SEQUENCE [LARGE SCALE GENOMIC DNA]</scope>
    <source>
        <strain evidence="2 3">CAS34</strain>
    </source>
</reference>
<accession>A0A132UCM9</accession>
<organism evidence="2 3">
    <name type="scientific">Paenibacillus riograndensis</name>
    <dbReference type="NCBI Taxonomy" id="483937"/>
    <lineage>
        <taxon>Bacteria</taxon>
        <taxon>Bacillati</taxon>
        <taxon>Bacillota</taxon>
        <taxon>Bacilli</taxon>
        <taxon>Bacillales</taxon>
        <taxon>Paenibacillaceae</taxon>
        <taxon>Paenibacillus</taxon>
        <taxon>Paenibacillus sonchi group</taxon>
    </lineage>
</organism>
<evidence type="ECO:0000256" key="1">
    <source>
        <dbReference type="SAM" id="MobiDB-lite"/>
    </source>
</evidence>
<proteinExistence type="predicted"/>
<dbReference type="PATRIC" id="fig|483937.3.peg.6420"/>
<dbReference type="EMBL" id="LIRB01000076">
    <property type="protein sequence ID" value="KWX81126.1"/>
    <property type="molecule type" value="Genomic_DNA"/>
</dbReference>
<keyword evidence="3" id="KW-1185">Reference proteome</keyword>
<feature type="compositionally biased region" description="Basic and acidic residues" evidence="1">
    <location>
        <begin position="10"/>
        <end position="21"/>
    </location>
</feature>